<keyword evidence="6" id="KW-0677">Repeat</keyword>
<sequence>MDFNWAAGEEHVYVIGTEEGGIAYSSEYLATYPGHTMATYAARWNRLHPKVLLSASADWTLRVWDARRPGPAGPVLSFDLGDAVGDAAWAPYSSTVMAAVTDDGRAHVFDLAASRLAPLCSQKVTRSGRPTKLAFNQKYPVVLVGDSKGNVTCLKLSPNLRRSSAAAPVAGAGGGAVAGAGVGAAAAGAGAAAAARSKFEAAEQQRLDAVLEVAMKGRAGGGGGAGGSRGGHVA</sequence>
<reference evidence="12 13" key="1">
    <citation type="journal article" date="2013" name="BMC Genomics">
        <title>Reconstruction of the lipid metabolism for the microalga Monoraphidium neglectum from its genome sequence reveals characteristics suitable for biofuel production.</title>
        <authorList>
            <person name="Bogen C."/>
            <person name="Al-Dilaimi A."/>
            <person name="Albersmeier A."/>
            <person name="Wichmann J."/>
            <person name="Grundmann M."/>
            <person name="Rupp O."/>
            <person name="Lauersen K.J."/>
            <person name="Blifernez-Klassen O."/>
            <person name="Kalinowski J."/>
            <person name="Goesmann A."/>
            <person name="Mussgnug J.H."/>
            <person name="Kruse O."/>
        </authorList>
    </citation>
    <scope>NUCLEOTIDE SEQUENCE [LARGE SCALE GENOMIC DNA]</scope>
    <source>
        <strain evidence="12 13">SAG 48.87</strain>
    </source>
</reference>
<dbReference type="InterPro" id="IPR001680">
    <property type="entry name" value="WD40_rpt"/>
</dbReference>
<dbReference type="GO" id="GO:0045504">
    <property type="term" value="F:dynein heavy chain binding"/>
    <property type="evidence" value="ECO:0007669"/>
    <property type="project" value="TreeGrafter"/>
</dbReference>
<dbReference type="GO" id="GO:0045503">
    <property type="term" value="F:dynein light chain binding"/>
    <property type="evidence" value="ECO:0007669"/>
    <property type="project" value="TreeGrafter"/>
</dbReference>
<name>A0A0D2IZZ6_9CHLO</name>
<accession>A0A0D2IZZ6</accession>
<dbReference type="GeneID" id="25732117"/>
<dbReference type="SUPFAM" id="SSF50978">
    <property type="entry name" value="WD40 repeat-like"/>
    <property type="match status" value="1"/>
</dbReference>
<dbReference type="PANTHER" id="PTHR12442">
    <property type="entry name" value="DYNEIN INTERMEDIATE CHAIN"/>
    <property type="match status" value="1"/>
</dbReference>
<keyword evidence="12" id="KW-0282">Flagellum</keyword>
<keyword evidence="10" id="KW-0966">Cell projection</keyword>
<protein>
    <submittedName>
        <fullName evidence="12">Dynein, intermediate chain, flagellar outer arm</fullName>
    </submittedName>
</protein>
<dbReference type="GO" id="GO:0036157">
    <property type="term" value="C:outer dynein arm"/>
    <property type="evidence" value="ECO:0007669"/>
    <property type="project" value="TreeGrafter"/>
</dbReference>
<keyword evidence="7" id="KW-0243">Dynein</keyword>
<gene>
    <name evidence="12" type="ORF">MNEG_14544</name>
</gene>
<dbReference type="STRING" id="145388.A0A0D2IZZ6"/>
<evidence type="ECO:0000256" key="7">
    <source>
        <dbReference type="ARBA" id="ARBA00023017"/>
    </source>
</evidence>
<evidence type="ECO:0000256" key="1">
    <source>
        <dbReference type="ARBA" id="ARBA00004430"/>
    </source>
</evidence>
<dbReference type="Pfam" id="PF00400">
    <property type="entry name" value="WD40"/>
    <property type="match status" value="1"/>
</dbReference>
<proteinExistence type="inferred from homology"/>
<keyword evidence="5" id="KW-0493">Microtubule</keyword>
<keyword evidence="9" id="KW-0206">Cytoskeleton</keyword>
<dbReference type="GO" id="GO:0036158">
    <property type="term" value="P:outer dynein arm assembly"/>
    <property type="evidence" value="ECO:0007669"/>
    <property type="project" value="TreeGrafter"/>
</dbReference>
<dbReference type="EMBL" id="KK104787">
    <property type="protein sequence ID" value="KIY93417.1"/>
    <property type="molecule type" value="Genomic_DNA"/>
</dbReference>
<dbReference type="OrthoDB" id="24670at2759"/>
<evidence type="ECO:0000256" key="3">
    <source>
        <dbReference type="ARBA" id="ARBA00022490"/>
    </source>
</evidence>
<evidence type="ECO:0000256" key="4">
    <source>
        <dbReference type="ARBA" id="ARBA00022574"/>
    </source>
</evidence>
<keyword evidence="8" id="KW-0505">Motor protein</keyword>
<dbReference type="AlphaFoldDB" id="A0A0D2IZZ6"/>
<dbReference type="RefSeq" id="XP_013892437.1">
    <property type="nucleotide sequence ID" value="XM_014036983.1"/>
</dbReference>
<dbReference type="InterPro" id="IPR036322">
    <property type="entry name" value="WD40_repeat_dom_sf"/>
</dbReference>
<evidence type="ECO:0000313" key="12">
    <source>
        <dbReference type="EMBL" id="KIY93417.1"/>
    </source>
</evidence>
<dbReference type="GO" id="GO:0005874">
    <property type="term" value="C:microtubule"/>
    <property type="evidence" value="ECO:0007669"/>
    <property type="project" value="UniProtKB-KW"/>
</dbReference>
<dbReference type="GO" id="GO:0003341">
    <property type="term" value="P:cilium movement"/>
    <property type="evidence" value="ECO:0007669"/>
    <property type="project" value="TreeGrafter"/>
</dbReference>
<dbReference type="SMART" id="SM00320">
    <property type="entry name" value="WD40"/>
    <property type="match status" value="2"/>
</dbReference>
<evidence type="ECO:0000256" key="8">
    <source>
        <dbReference type="ARBA" id="ARBA00023175"/>
    </source>
</evidence>
<evidence type="ECO:0000313" key="13">
    <source>
        <dbReference type="Proteomes" id="UP000054498"/>
    </source>
</evidence>
<dbReference type="InterPro" id="IPR050687">
    <property type="entry name" value="Dynein_IC"/>
</dbReference>
<keyword evidence="3" id="KW-0963">Cytoplasm</keyword>
<evidence type="ECO:0000256" key="5">
    <source>
        <dbReference type="ARBA" id="ARBA00022701"/>
    </source>
</evidence>
<dbReference type="KEGG" id="mng:MNEG_14544"/>
<feature type="repeat" description="WD" evidence="11">
    <location>
        <begin position="32"/>
        <end position="65"/>
    </location>
</feature>
<dbReference type="PROSITE" id="PS50082">
    <property type="entry name" value="WD_REPEATS_2"/>
    <property type="match status" value="1"/>
</dbReference>
<dbReference type="InterPro" id="IPR015943">
    <property type="entry name" value="WD40/YVTN_repeat-like_dom_sf"/>
</dbReference>
<evidence type="ECO:0000256" key="9">
    <source>
        <dbReference type="ARBA" id="ARBA00023212"/>
    </source>
</evidence>
<evidence type="ECO:0000256" key="2">
    <source>
        <dbReference type="ARBA" id="ARBA00011059"/>
    </source>
</evidence>
<dbReference type="Proteomes" id="UP000054498">
    <property type="component" value="Unassembled WGS sequence"/>
</dbReference>
<evidence type="ECO:0000256" key="6">
    <source>
        <dbReference type="ARBA" id="ARBA00022737"/>
    </source>
</evidence>
<evidence type="ECO:0000256" key="10">
    <source>
        <dbReference type="ARBA" id="ARBA00023273"/>
    </source>
</evidence>
<keyword evidence="4 11" id="KW-0853">WD repeat</keyword>
<evidence type="ECO:0000256" key="11">
    <source>
        <dbReference type="PROSITE-ProRule" id="PRU00221"/>
    </source>
</evidence>
<organism evidence="12 13">
    <name type="scientific">Monoraphidium neglectum</name>
    <dbReference type="NCBI Taxonomy" id="145388"/>
    <lineage>
        <taxon>Eukaryota</taxon>
        <taxon>Viridiplantae</taxon>
        <taxon>Chlorophyta</taxon>
        <taxon>core chlorophytes</taxon>
        <taxon>Chlorophyceae</taxon>
        <taxon>CS clade</taxon>
        <taxon>Sphaeropleales</taxon>
        <taxon>Selenastraceae</taxon>
        <taxon>Monoraphidium</taxon>
    </lineage>
</organism>
<keyword evidence="13" id="KW-1185">Reference proteome</keyword>
<dbReference type="PANTHER" id="PTHR12442:SF11">
    <property type="entry name" value="DYNEIN AXONEMAL INTERMEDIATE CHAIN 1"/>
    <property type="match status" value="1"/>
</dbReference>
<comment type="subcellular location">
    <subcellularLocation>
        <location evidence="1">Cytoplasm</location>
        <location evidence="1">Cytoskeleton</location>
        <location evidence="1">Cilium axoneme</location>
    </subcellularLocation>
</comment>
<comment type="similarity">
    <text evidence="2">Belongs to the dynein intermediate chain family.</text>
</comment>
<keyword evidence="12" id="KW-0969">Cilium</keyword>
<dbReference type="Gene3D" id="2.130.10.10">
    <property type="entry name" value="YVTN repeat-like/Quinoprotein amine dehydrogenase"/>
    <property type="match status" value="1"/>
</dbReference>